<feature type="transmembrane region" description="Helical" evidence="1">
    <location>
        <begin position="97"/>
        <end position="125"/>
    </location>
</feature>
<keyword evidence="1" id="KW-0472">Membrane</keyword>
<feature type="transmembrane region" description="Helical" evidence="1">
    <location>
        <begin position="290"/>
        <end position="308"/>
    </location>
</feature>
<dbReference type="Proteomes" id="UP000619479">
    <property type="component" value="Unassembled WGS sequence"/>
</dbReference>
<gene>
    <name evidence="2" type="ORF">Acy02nite_40070</name>
</gene>
<protein>
    <submittedName>
        <fullName evidence="2">Transporter</fullName>
    </submittedName>
</protein>
<dbReference type="RefSeq" id="WP_203742619.1">
    <property type="nucleotide sequence ID" value="NZ_BAAAUC010000043.1"/>
</dbReference>
<evidence type="ECO:0000313" key="3">
    <source>
        <dbReference type="Proteomes" id="UP000619479"/>
    </source>
</evidence>
<organism evidence="2 3">
    <name type="scientific">Actinoplanes cyaneus</name>
    <dbReference type="NCBI Taxonomy" id="52696"/>
    <lineage>
        <taxon>Bacteria</taxon>
        <taxon>Bacillati</taxon>
        <taxon>Actinomycetota</taxon>
        <taxon>Actinomycetes</taxon>
        <taxon>Micromonosporales</taxon>
        <taxon>Micromonosporaceae</taxon>
        <taxon>Actinoplanes</taxon>
    </lineage>
</organism>
<evidence type="ECO:0000313" key="2">
    <source>
        <dbReference type="EMBL" id="GID66126.1"/>
    </source>
</evidence>
<keyword evidence="1" id="KW-0812">Transmembrane</keyword>
<evidence type="ECO:0000256" key="1">
    <source>
        <dbReference type="SAM" id="Phobius"/>
    </source>
</evidence>
<dbReference type="AlphaFoldDB" id="A0A919MCG7"/>
<keyword evidence="1" id="KW-1133">Transmembrane helix</keyword>
<feature type="transmembrane region" description="Helical" evidence="1">
    <location>
        <begin position="145"/>
        <end position="165"/>
    </location>
</feature>
<accession>A0A919MCG7</accession>
<comment type="caution">
    <text evidence="2">The sequence shown here is derived from an EMBL/GenBank/DDBJ whole genome shotgun (WGS) entry which is preliminary data.</text>
</comment>
<dbReference type="PROSITE" id="PS51257">
    <property type="entry name" value="PROKAR_LIPOPROTEIN"/>
    <property type="match status" value="1"/>
</dbReference>
<feature type="transmembrane region" description="Helical" evidence="1">
    <location>
        <begin position="172"/>
        <end position="190"/>
    </location>
</feature>
<sequence>MIWLSWRQFRAQALVAAFALILLAGCLVVLGRQIRGGDYSGAELREQFQGRVYLLDAVLLLTPALIGLFWGAPLAARELETGTHRLVWNQSITRRRWLTVKLLLTGLAAVITGALVSALLTWAAGPLDRFTGDRFSTIFFGTRNLAPVAYGVFALVLGAVAGLLIRRTVPAMAVTLVVLVMTQALIPNVIRPHLMAPERLSVPITAEVVRNLSFLGQHPEISGLKMPGAWVINTSELRTADGSRVSDDTYGVCVAGSLDKAPDCLAALNLHVDVDYQPVSRYWTFQWLESVLYLSLALLLAAVGLWRIQGAAH</sequence>
<proteinExistence type="predicted"/>
<reference evidence="2" key="1">
    <citation type="submission" date="2021-01" db="EMBL/GenBank/DDBJ databases">
        <title>Whole genome shotgun sequence of Actinoplanes cyaneus NBRC 14990.</title>
        <authorList>
            <person name="Komaki H."/>
            <person name="Tamura T."/>
        </authorList>
    </citation>
    <scope>NUCLEOTIDE SEQUENCE</scope>
    <source>
        <strain evidence="2">NBRC 14990</strain>
    </source>
</reference>
<dbReference type="EMBL" id="BOMH01000030">
    <property type="protein sequence ID" value="GID66126.1"/>
    <property type="molecule type" value="Genomic_DNA"/>
</dbReference>
<keyword evidence="3" id="KW-1185">Reference proteome</keyword>
<feature type="transmembrane region" description="Helical" evidence="1">
    <location>
        <begin position="52"/>
        <end position="76"/>
    </location>
</feature>
<name>A0A919MCG7_9ACTN</name>